<dbReference type="SUPFAM" id="SSF54523">
    <property type="entry name" value="Pili subunits"/>
    <property type="match status" value="1"/>
</dbReference>
<sequence>MTQTPVAEKQIDRAATSQEALVLGAKSGQQGFTLLEMMIVLVILGFLVGMIAPNLLSRADDAKVSVTKAQMRDVVTSLNLYKLDNGSFPSTAQGLQALVSEPSGFPEAKNWKKGGYLPKQPQDSWGNEFIYISPGSSGNYDLLSLGADNAEGGEDDAADIAATDLQ</sequence>
<dbReference type="PANTHER" id="PTHR30093:SF44">
    <property type="entry name" value="TYPE II SECRETION SYSTEM CORE PROTEIN G"/>
    <property type="match status" value="1"/>
</dbReference>
<dbReference type="InterPro" id="IPR000983">
    <property type="entry name" value="Bac_GSPG_pilin"/>
</dbReference>
<comment type="subcellular location">
    <subcellularLocation>
        <location evidence="1">Cell inner membrane</location>
        <topology evidence="1">Single-pass membrane protein</topology>
    </subcellularLocation>
</comment>
<reference evidence="12" key="1">
    <citation type="submission" date="2020-12" db="EMBL/GenBank/DDBJ databases">
        <title>Marinomonas arctica sp. nov., a psychrotolerant bacterium isolated from the Arctic.</title>
        <authorList>
            <person name="Zhang Y."/>
        </authorList>
    </citation>
    <scope>NUCLEOTIDE SEQUENCE</scope>
    <source>
        <strain evidence="12">C1424</strain>
    </source>
</reference>
<dbReference type="GO" id="GO:0005886">
    <property type="term" value="C:plasma membrane"/>
    <property type="evidence" value="ECO:0007669"/>
    <property type="project" value="UniProtKB-SubCell"/>
</dbReference>
<dbReference type="EMBL" id="JAEMNX010000020">
    <property type="protein sequence ID" value="MBJ7539059.1"/>
    <property type="molecule type" value="Genomic_DNA"/>
</dbReference>
<evidence type="ECO:0000256" key="8">
    <source>
        <dbReference type="ARBA" id="ARBA00022989"/>
    </source>
</evidence>
<name>A0A934JXK5_9GAMM</name>
<evidence type="ECO:0000313" key="12">
    <source>
        <dbReference type="EMBL" id="MBJ7539059.1"/>
    </source>
</evidence>
<keyword evidence="5" id="KW-0488">Methylation</keyword>
<dbReference type="GO" id="GO:0015627">
    <property type="term" value="C:type II protein secretion system complex"/>
    <property type="evidence" value="ECO:0007669"/>
    <property type="project" value="InterPro"/>
</dbReference>
<evidence type="ECO:0000256" key="10">
    <source>
        <dbReference type="SAM" id="Phobius"/>
    </source>
</evidence>
<protein>
    <recommendedName>
        <fullName evidence="3">Type II secretion system core protein G</fullName>
    </recommendedName>
</protein>
<dbReference type="NCBIfam" id="TIGR02532">
    <property type="entry name" value="IV_pilin_GFxxxE"/>
    <property type="match status" value="1"/>
</dbReference>
<evidence type="ECO:0000256" key="3">
    <source>
        <dbReference type="ARBA" id="ARBA00020042"/>
    </source>
</evidence>
<dbReference type="Pfam" id="PF08334">
    <property type="entry name" value="T2SSG"/>
    <property type="match status" value="1"/>
</dbReference>
<dbReference type="InterPro" id="IPR045584">
    <property type="entry name" value="Pilin-like"/>
</dbReference>
<accession>A0A934JXK5</accession>
<dbReference type="Proteomes" id="UP000628710">
    <property type="component" value="Unassembled WGS sequence"/>
</dbReference>
<evidence type="ECO:0000313" key="13">
    <source>
        <dbReference type="Proteomes" id="UP000628710"/>
    </source>
</evidence>
<feature type="transmembrane region" description="Helical" evidence="10">
    <location>
        <begin position="37"/>
        <end position="56"/>
    </location>
</feature>
<comment type="similarity">
    <text evidence="2">Belongs to the GSP G family.</text>
</comment>
<evidence type="ECO:0000256" key="6">
    <source>
        <dbReference type="ARBA" id="ARBA00022519"/>
    </source>
</evidence>
<dbReference type="InterPro" id="IPR013545">
    <property type="entry name" value="T2SS_protein-GspG_C"/>
</dbReference>
<feature type="domain" description="Type II secretion system protein GspG C-terminal" evidence="11">
    <location>
        <begin position="54"/>
        <end position="161"/>
    </location>
</feature>
<dbReference type="NCBIfam" id="TIGR01710">
    <property type="entry name" value="typeII_sec_gspG"/>
    <property type="match status" value="1"/>
</dbReference>
<dbReference type="AlphaFoldDB" id="A0A934JXK5"/>
<evidence type="ECO:0000256" key="9">
    <source>
        <dbReference type="ARBA" id="ARBA00023136"/>
    </source>
</evidence>
<comment type="caution">
    <text evidence="12">The sequence shown here is derived from an EMBL/GenBank/DDBJ whole genome shotgun (WGS) entry which is preliminary data.</text>
</comment>
<dbReference type="InterPro" id="IPR010054">
    <property type="entry name" value="Type2_sec_GspG"/>
</dbReference>
<evidence type="ECO:0000256" key="2">
    <source>
        <dbReference type="ARBA" id="ARBA00009984"/>
    </source>
</evidence>
<keyword evidence="7 10" id="KW-0812">Transmembrane</keyword>
<proteinExistence type="inferred from homology"/>
<gene>
    <name evidence="12" type="primary">gspG</name>
    <name evidence="12" type="ORF">I8J31_15375</name>
</gene>
<dbReference type="Pfam" id="PF07963">
    <property type="entry name" value="N_methyl"/>
    <property type="match status" value="1"/>
</dbReference>
<evidence type="ECO:0000256" key="4">
    <source>
        <dbReference type="ARBA" id="ARBA00022475"/>
    </source>
</evidence>
<evidence type="ECO:0000259" key="11">
    <source>
        <dbReference type="Pfam" id="PF08334"/>
    </source>
</evidence>
<evidence type="ECO:0000256" key="7">
    <source>
        <dbReference type="ARBA" id="ARBA00022692"/>
    </source>
</evidence>
<keyword evidence="9 10" id="KW-0472">Membrane</keyword>
<keyword evidence="6" id="KW-0997">Cell inner membrane</keyword>
<evidence type="ECO:0000256" key="5">
    <source>
        <dbReference type="ARBA" id="ARBA00022481"/>
    </source>
</evidence>
<dbReference type="GO" id="GO:0015628">
    <property type="term" value="P:protein secretion by the type II secretion system"/>
    <property type="evidence" value="ECO:0007669"/>
    <property type="project" value="InterPro"/>
</dbReference>
<evidence type="ECO:0000256" key="1">
    <source>
        <dbReference type="ARBA" id="ARBA00004377"/>
    </source>
</evidence>
<keyword evidence="13" id="KW-1185">Reference proteome</keyword>
<keyword evidence="8 10" id="KW-1133">Transmembrane helix</keyword>
<dbReference type="InterPro" id="IPR012902">
    <property type="entry name" value="N_methyl_site"/>
</dbReference>
<dbReference type="PANTHER" id="PTHR30093">
    <property type="entry name" value="GENERAL SECRETION PATHWAY PROTEIN G"/>
    <property type="match status" value="1"/>
</dbReference>
<organism evidence="12 13">
    <name type="scientific">Marinomonas transparens</name>
    <dbReference type="NCBI Taxonomy" id="2795388"/>
    <lineage>
        <taxon>Bacteria</taxon>
        <taxon>Pseudomonadati</taxon>
        <taxon>Pseudomonadota</taxon>
        <taxon>Gammaproteobacteria</taxon>
        <taxon>Oceanospirillales</taxon>
        <taxon>Oceanospirillaceae</taxon>
        <taxon>Marinomonas</taxon>
    </lineage>
</organism>
<dbReference type="PROSITE" id="PS00409">
    <property type="entry name" value="PROKAR_NTER_METHYL"/>
    <property type="match status" value="1"/>
</dbReference>
<keyword evidence="4" id="KW-1003">Cell membrane</keyword>
<dbReference type="PRINTS" id="PR00813">
    <property type="entry name" value="BCTERIALGSPG"/>
</dbReference>
<dbReference type="Gene3D" id="3.30.700.10">
    <property type="entry name" value="Glycoprotein, Type 4 Pilin"/>
    <property type="match status" value="1"/>
</dbReference>